<organism evidence="10 11">
    <name type="scientific">Candidatus Giovannonibacteria bacterium GW2011_GWA2_44_13b</name>
    <dbReference type="NCBI Taxonomy" id="1618647"/>
    <lineage>
        <taxon>Bacteria</taxon>
        <taxon>Candidatus Giovannoniibacteriota</taxon>
    </lineage>
</organism>
<feature type="domain" description="Type II secretion system protein GspF" evidence="9">
    <location>
        <begin position="73"/>
        <end position="195"/>
    </location>
</feature>
<gene>
    <name evidence="10" type="ORF">UW30_C0017G0004</name>
</gene>
<evidence type="ECO:0000256" key="6">
    <source>
        <dbReference type="ARBA" id="ARBA00022989"/>
    </source>
</evidence>
<dbReference type="InterPro" id="IPR003004">
    <property type="entry name" value="GspF/PilC"/>
</dbReference>
<dbReference type="PRINTS" id="PR00812">
    <property type="entry name" value="BCTERIALGSPF"/>
</dbReference>
<sequence length="405" mass="44561">MAQFNYKARDTEGKETVGVIDASSLDAAVAALQRRNFLITSIEPIGEGGGILAFFSNFGLFESIKQKDIVILSRQLATLFDAKVPVVESFKILVGETENHALKVKLAQVLDDIQGGLPMSQAMAKHPEAFSRFYVAMVRSGEEAGKMQEIFEFLAAYLERNYDLTSKARNALIYPAFVFFVFIAVIVMMMIYVIPPISSLLRETGQTLPIYTRAVMAVSDVLVNFGVIVLLFIAAFTVFLVQYAKTESGRLYFARLKLNFPILGGIYKKIYLARIADNLHTLISGGITVIRALEISSEVVGNEIYRRILLDTIEAVKGGSMISDAFAKYDAIPPLLSQMIKIGEATGKLDYILGSISNFYTREVTNLVDNLVTLIEPILIIFLGLGVGFLAVAILLPIYSISAGF</sequence>
<proteinExistence type="inferred from homology"/>
<feature type="transmembrane region" description="Helical" evidence="8">
    <location>
        <begin position="172"/>
        <end position="194"/>
    </location>
</feature>
<evidence type="ECO:0000256" key="1">
    <source>
        <dbReference type="ARBA" id="ARBA00004429"/>
    </source>
</evidence>
<feature type="domain" description="Type II secretion system protein GspF" evidence="9">
    <location>
        <begin position="276"/>
        <end position="397"/>
    </location>
</feature>
<feature type="transmembrane region" description="Helical" evidence="8">
    <location>
        <begin position="214"/>
        <end position="241"/>
    </location>
</feature>
<accession>A0A0G1JZB7</accession>
<keyword evidence="5 8" id="KW-0812">Transmembrane</keyword>
<keyword evidence="6 8" id="KW-1133">Transmembrane helix</keyword>
<dbReference type="FunFam" id="1.20.81.30:FF:000001">
    <property type="entry name" value="Type II secretion system protein F"/>
    <property type="match status" value="1"/>
</dbReference>
<dbReference type="Pfam" id="PF00482">
    <property type="entry name" value="T2SSF"/>
    <property type="match status" value="2"/>
</dbReference>
<dbReference type="InterPro" id="IPR018076">
    <property type="entry name" value="T2SS_GspF_dom"/>
</dbReference>
<evidence type="ECO:0000256" key="8">
    <source>
        <dbReference type="SAM" id="Phobius"/>
    </source>
</evidence>
<evidence type="ECO:0000256" key="4">
    <source>
        <dbReference type="ARBA" id="ARBA00022519"/>
    </source>
</evidence>
<evidence type="ECO:0000256" key="2">
    <source>
        <dbReference type="ARBA" id="ARBA00005745"/>
    </source>
</evidence>
<dbReference type="GO" id="GO:0005886">
    <property type="term" value="C:plasma membrane"/>
    <property type="evidence" value="ECO:0007669"/>
    <property type="project" value="UniProtKB-SubCell"/>
</dbReference>
<comment type="similarity">
    <text evidence="2">Belongs to the GSP F family.</text>
</comment>
<dbReference type="AlphaFoldDB" id="A0A0G1JZB7"/>
<keyword evidence="4" id="KW-0997">Cell inner membrane</keyword>
<evidence type="ECO:0000256" key="5">
    <source>
        <dbReference type="ARBA" id="ARBA00022692"/>
    </source>
</evidence>
<protein>
    <submittedName>
        <fullName evidence="10">General secretion pathway protein F</fullName>
    </submittedName>
</protein>
<dbReference type="PANTHER" id="PTHR30012:SF0">
    <property type="entry name" value="TYPE II SECRETION SYSTEM PROTEIN F-RELATED"/>
    <property type="match status" value="1"/>
</dbReference>
<dbReference type="Gene3D" id="1.20.81.30">
    <property type="entry name" value="Type II secretion system (T2SS), domain F"/>
    <property type="match status" value="2"/>
</dbReference>
<dbReference type="STRING" id="1618647.UW30_C0017G0004"/>
<dbReference type="EMBL" id="LCHU01000017">
    <property type="protein sequence ID" value="KKT40834.1"/>
    <property type="molecule type" value="Genomic_DNA"/>
</dbReference>
<comment type="subcellular location">
    <subcellularLocation>
        <location evidence="1">Cell inner membrane</location>
        <topology evidence="1">Multi-pass membrane protein</topology>
    </subcellularLocation>
</comment>
<name>A0A0G1JZB7_9BACT</name>
<evidence type="ECO:0000313" key="11">
    <source>
        <dbReference type="Proteomes" id="UP000034736"/>
    </source>
</evidence>
<keyword evidence="7 8" id="KW-0472">Membrane</keyword>
<evidence type="ECO:0000259" key="9">
    <source>
        <dbReference type="Pfam" id="PF00482"/>
    </source>
</evidence>
<dbReference type="PANTHER" id="PTHR30012">
    <property type="entry name" value="GENERAL SECRETION PATHWAY PROTEIN"/>
    <property type="match status" value="1"/>
</dbReference>
<reference evidence="10 11" key="1">
    <citation type="journal article" date="2015" name="Nature">
        <title>rRNA introns, odd ribosomes, and small enigmatic genomes across a large radiation of phyla.</title>
        <authorList>
            <person name="Brown C.T."/>
            <person name="Hug L.A."/>
            <person name="Thomas B.C."/>
            <person name="Sharon I."/>
            <person name="Castelle C.J."/>
            <person name="Singh A."/>
            <person name="Wilkins M.J."/>
            <person name="Williams K.H."/>
            <person name="Banfield J.F."/>
        </authorList>
    </citation>
    <scope>NUCLEOTIDE SEQUENCE [LARGE SCALE GENOMIC DNA]</scope>
</reference>
<comment type="caution">
    <text evidence="10">The sequence shown here is derived from an EMBL/GenBank/DDBJ whole genome shotgun (WGS) entry which is preliminary data.</text>
</comment>
<dbReference type="InterPro" id="IPR042094">
    <property type="entry name" value="T2SS_GspF_sf"/>
</dbReference>
<evidence type="ECO:0000313" key="10">
    <source>
        <dbReference type="EMBL" id="KKT40834.1"/>
    </source>
</evidence>
<feature type="transmembrane region" description="Helical" evidence="8">
    <location>
        <begin position="378"/>
        <end position="399"/>
    </location>
</feature>
<evidence type="ECO:0000256" key="7">
    <source>
        <dbReference type="ARBA" id="ARBA00023136"/>
    </source>
</evidence>
<keyword evidence="3" id="KW-1003">Cell membrane</keyword>
<dbReference type="Proteomes" id="UP000034736">
    <property type="component" value="Unassembled WGS sequence"/>
</dbReference>
<evidence type="ECO:0000256" key="3">
    <source>
        <dbReference type="ARBA" id="ARBA00022475"/>
    </source>
</evidence>